<dbReference type="SUPFAM" id="SSF56425">
    <property type="entry name" value="Succinate dehydrogenase/fumarate reductase flavoprotein, catalytic domain"/>
    <property type="match status" value="1"/>
</dbReference>
<evidence type="ECO:0000256" key="2">
    <source>
        <dbReference type="ARBA" id="ARBA00001974"/>
    </source>
</evidence>
<comment type="caution">
    <text evidence="8">The sequence shown here is derived from an EMBL/GenBank/DDBJ whole genome shotgun (WGS) entry which is preliminary data.</text>
</comment>
<evidence type="ECO:0000256" key="3">
    <source>
        <dbReference type="ARBA" id="ARBA00022630"/>
    </source>
</evidence>
<dbReference type="PANTHER" id="PTHR43400:SF10">
    <property type="entry name" value="3-OXOSTEROID 1-DEHYDROGENASE"/>
    <property type="match status" value="1"/>
</dbReference>
<feature type="domain" description="FMN-binding" evidence="7">
    <location>
        <begin position="76"/>
        <end position="150"/>
    </location>
</feature>
<dbReference type="PANTHER" id="PTHR43400">
    <property type="entry name" value="FUMARATE REDUCTASE"/>
    <property type="match status" value="1"/>
</dbReference>
<protein>
    <submittedName>
        <fullName evidence="8">FAD-binding protein</fullName>
    </submittedName>
</protein>
<dbReference type="Gene3D" id="3.50.50.60">
    <property type="entry name" value="FAD/NAD(P)-binding domain"/>
    <property type="match status" value="1"/>
</dbReference>
<evidence type="ECO:0000256" key="4">
    <source>
        <dbReference type="ARBA" id="ARBA00022827"/>
    </source>
</evidence>
<reference evidence="8" key="1">
    <citation type="submission" date="2018-08" db="EMBL/GenBank/DDBJ databases">
        <title>Murine metabolic-syndrome-specific gut microbial biobank.</title>
        <authorList>
            <person name="Liu C."/>
        </authorList>
    </citation>
    <scope>NUCLEOTIDE SEQUENCE [LARGE SCALE GENOMIC DNA]</scope>
    <source>
        <strain evidence="8">Z82</strain>
    </source>
</reference>
<dbReference type="PRINTS" id="PR00368">
    <property type="entry name" value="FADPNR"/>
</dbReference>
<dbReference type="SMART" id="SM00900">
    <property type="entry name" value="FMN_bind"/>
    <property type="match status" value="1"/>
</dbReference>
<dbReference type="Gene3D" id="3.90.1010.20">
    <property type="match status" value="1"/>
</dbReference>
<dbReference type="Gene3D" id="3.90.700.10">
    <property type="entry name" value="Succinate dehydrogenase/fumarate reductase flavoprotein, catalytic domain"/>
    <property type="match status" value="1"/>
</dbReference>
<dbReference type="GO" id="GO:0016020">
    <property type="term" value="C:membrane"/>
    <property type="evidence" value="ECO:0007669"/>
    <property type="project" value="InterPro"/>
</dbReference>
<dbReference type="GO" id="GO:0008202">
    <property type="term" value="P:steroid metabolic process"/>
    <property type="evidence" value="ECO:0007669"/>
    <property type="project" value="UniProtKB-ARBA"/>
</dbReference>
<keyword evidence="4" id="KW-0274">FAD</keyword>
<comment type="cofactor">
    <cofactor evidence="2">
        <name>FAD</name>
        <dbReference type="ChEBI" id="CHEBI:57692"/>
    </cofactor>
</comment>
<dbReference type="GO" id="GO:0016491">
    <property type="term" value="F:oxidoreductase activity"/>
    <property type="evidence" value="ECO:0007669"/>
    <property type="project" value="UniProtKB-KW"/>
</dbReference>
<accession>A0A7C9NUS3</accession>
<dbReference type="PROSITE" id="PS51318">
    <property type="entry name" value="TAT"/>
    <property type="match status" value="1"/>
</dbReference>
<proteinExistence type="predicted"/>
<dbReference type="SUPFAM" id="SSF51905">
    <property type="entry name" value="FAD/NAD(P)-binding domain"/>
    <property type="match status" value="1"/>
</dbReference>
<dbReference type="PRINTS" id="PR00411">
    <property type="entry name" value="PNDRDTASEI"/>
</dbReference>
<evidence type="ECO:0000256" key="1">
    <source>
        <dbReference type="ARBA" id="ARBA00001917"/>
    </source>
</evidence>
<dbReference type="GO" id="GO:0010181">
    <property type="term" value="F:FMN binding"/>
    <property type="evidence" value="ECO:0007669"/>
    <property type="project" value="InterPro"/>
</dbReference>
<organism evidence="8">
    <name type="scientific">Muribaculaceae bacterium Z82</name>
    <dbReference type="NCBI Taxonomy" id="2304548"/>
    <lineage>
        <taxon>Bacteria</taxon>
        <taxon>Pseudomonadati</taxon>
        <taxon>Bacteroidota</taxon>
        <taxon>Bacteroidia</taxon>
        <taxon>Bacteroidales</taxon>
        <taxon>Muribaculaceae</taxon>
    </lineage>
</organism>
<dbReference type="PROSITE" id="PS51257">
    <property type="entry name" value="PROKAR_LIPOPROTEIN"/>
    <property type="match status" value="1"/>
</dbReference>
<feature type="region of interest" description="Disordered" evidence="6">
    <location>
        <begin position="37"/>
        <end position="57"/>
    </location>
</feature>
<gene>
    <name evidence="8" type="ORF">D1639_00745</name>
</gene>
<keyword evidence="3" id="KW-0285">Flavoprotein</keyword>
<dbReference type="InterPro" id="IPR003953">
    <property type="entry name" value="FAD-dep_OxRdtase_2_FAD-bd"/>
</dbReference>
<evidence type="ECO:0000256" key="5">
    <source>
        <dbReference type="ARBA" id="ARBA00023002"/>
    </source>
</evidence>
<dbReference type="EMBL" id="QWKH01000003">
    <property type="protein sequence ID" value="NBI33586.1"/>
    <property type="molecule type" value="Genomic_DNA"/>
</dbReference>
<dbReference type="Pfam" id="PF00890">
    <property type="entry name" value="FAD_binding_2"/>
    <property type="match status" value="1"/>
</dbReference>
<dbReference type="InterPro" id="IPR027477">
    <property type="entry name" value="Succ_DH/fumarate_Rdtase_cat_sf"/>
</dbReference>
<keyword evidence="5" id="KW-0560">Oxidoreductase</keyword>
<dbReference type="AlphaFoldDB" id="A0A7C9NUS3"/>
<evidence type="ECO:0000256" key="6">
    <source>
        <dbReference type="SAM" id="MobiDB-lite"/>
    </source>
</evidence>
<dbReference type="InterPro" id="IPR050315">
    <property type="entry name" value="FAD-oxidoreductase_2"/>
</dbReference>
<evidence type="ECO:0000259" key="7">
    <source>
        <dbReference type="SMART" id="SM00900"/>
    </source>
</evidence>
<evidence type="ECO:0000313" key="8">
    <source>
        <dbReference type="EMBL" id="NBI33586.1"/>
    </source>
</evidence>
<dbReference type="InterPro" id="IPR036188">
    <property type="entry name" value="FAD/NAD-bd_sf"/>
</dbReference>
<dbReference type="InterPro" id="IPR006311">
    <property type="entry name" value="TAT_signal"/>
</dbReference>
<name>A0A7C9NUS3_9BACT</name>
<comment type="cofactor">
    <cofactor evidence="1">
        <name>FMN</name>
        <dbReference type="ChEBI" id="CHEBI:58210"/>
    </cofactor>
</comment>
<sequence>MEDVRSDLSRRGFIAGAGVAALAAVGASLAGCGKAEQSAPASQDGADAKPEADAAEAKKSIPEVFTDGVYITNGMSMHGLIDVKTIIADGAIAEVKVLNHGESRVIGEYALEAMPARIVESQCVDADVITGATLTSMAIKSAVSEAITNAGGDPRDFSGYVAPAPAKQTVEKSADVAIMGAGPAGLMAAWAAAEQGKSVIICERMGYTGGCVPITGCGVYVQETQIQKAWGLDHVMESHRTVERRLEVYTERLVKPDSPYYNPDMPFIKNILYSAQRAVDKMLQIGVPFCPIGNTGVPVLSPGDFQIGGKHAVQILTNYVTTQLGVEIITEAPVTSLTTEGGKVVGFVAEGADGSEYHVSADAVILASGGYIMNRDLMEEYQSDDLKFPLMGPPWATGDGMLLAKDAGAAWCCMDKGVTSHYHAGVSLAETSYIHYCVPGVVVNGNGDRFVDETISYIIALRKFKEEPTTDFYWIFDDSASYGLYPNGNNFGIDYEFLLETGDIIKGENYQDLAEKTGLSGLVAALDAVNDCALNGAEDPCGNKSLAAMQLDGPMYAMKIVPTPYIAQGGVKIDLDGHVQREDDSIIEGLYAVGDVTGALENRDGADYMIGLTQALGYGLIVGETVAGDLA</sequence>
<dbReference type="InterPro" id="IPR007329">
    <property type="entry name" value="FMN-bd"/>
</dbReference>
<feature type="compositionally biased region" description="Basic and acidic residues" evidence="6">
    <location>
        <begin position="46"/>
        <end position="57"/>
    </location>
</feature>
<dbReference type="Pfam" id="PF04205">
    <property type="entry name" value="FMN_bind"/>
    <property type="match status" value="1"/>
</dbReference>